<evidence type="ECO:0000313" key="1">
    <source>
        <dbReference type="EMBL" id="NEC35516.1"/>
    </source>
</evidence>
<organism evidence="1 2">
    <name type="scientific">Streptomyces rubrogriseus</name>
    <dbReference type="NCBI Taxonomy" id="194673"/>
    <lineage>
        <taxon>Bacteria</taxon>
        <taxon>Bacillati</taxon>
        <taxon>Actinomycetota</taxon>
        <taxon>Actinomycetes</taxon>
        <taxon>Kitasatosporales</taxon>
        <taxon>Streptomycetaceae</taxon>
        <taxon>Streptomyces</taxon>
        <taxon>Streptomyces violaceoruber group</taxon>
    </lineage>
</organism>
<comment type="caution">
    <text evidence="1">The sequence shown here is derived from an EMBL/GenBank/DDBJ whole genome shotgun (WGS) entry which is preliminary data.</text>
</comment>
<reference evidence="1 2" key="1">
    <citation type="submission" date="2020-01" db="EMBL/GenBank/DDBJ databases">
        <title>Insect and environment-associated Actinomycetes.</title>
        <authorList>
            <person name="Currrie C."/>
            <person name="Chevrette M."/>
            <person name="Carlson C."/>
            <person name="Stubbendieck R."/>
            <person name="Wendt-Pienkowski E."/>
        </authorList>
    </citation>
    <scope>NUCLEOTIDE SEQUENCE [LARGE SCALE GENOMIC DNA]</scope>
    <source>
        <strain evidence="1 2">SID7739</strain>
    </source>
</reference>
<dbReference type="EMBL" id="JAAGMQ010000607">
    <property type="protein sequence ID" value="NEC35516.1"/>
    <property type="molecule type" value="Genomic_DNA"/>
</dbReference>
<gene>
    <name evidence="1" type="ORF">G3I66_20445</name>
</gene>
<accession>A0A6G3TG43</accession>
<sequence>MTAVRHVCRYCDEPIPDPDDAVLVAHEGGNSGPGWNIWAHRVHADLVEPDPAAVRILTRVLLVQAMRS</sequence>
<dbReference type="AlphaFoldDB" id="A0A6G3TG43"/>
<proteinExistence type="predicted"/>
<protein>
    <submittedName>
        <fullName evidence="1">Uncharacterized protein</fullName>
    </submittedName>
</protein>
<evidence type="ECO:0000313" key="2">
    <source>
        <dbReference type="Proteomes" id="UP000475666"/>
    </source>
</evidence>
<name>A0A6G3TG43_9ACTN</name>
<dbReference type="Proteomes" id="UP000475666">
    <property type="component" value="Unassembled WGS sequence"/>
</dbReference>
<dbReference type="RefSeq" id="WP_164276465.1">
    <property type="nucleotide sequence ID" value="NZ_JAAGMQ010000607.1"/>
</dbReference>